<sequence>MIRLLSNLYSMNLAKHLNTFGQYLLRRHGERVHKLALNASFTCPNRDGSIGRGGCTFCNNASFNPQGRQPPSIAEQIAAGRAVLAKRTGAKKFLAYFQAYTNTYATLEVLKPLYDQALAEPDVIGLSIGTRPDCVPNAVLDLLASYRDQGYEVWLELGLQSSFDRTLRRVNRGHGFAAYADAVQRVHARQLPVCTHLIAGLPGECASHSRVTLQRVLDLGVEGLKLHPLHVVKGTQLANEWRRNEYQPLTLDEYVELAVTLIRKTPADVTFHRVTATASPDILLAPQWCGKKWLVLNKIAEQLGA</sequence>
<dbReference type="Gene3D" id="3.80.30.20">
    <property type="entry name" value="tm_1862 like domain"/>
    <property type="match status" value="1"/>
</dbReference>
<evidence type="ECO:0000313" key="9">
    <source>
        <dbReference type="Proteomes" id="UP001054801"/>
    </source>
</evidence>
<keyword evidence="5" id="KW-0408">Iron</keyword>
<evidence type="ECO:0000256" key="4">
    <source>
        <dbReference type="ARBA" id="ARBA00022723"/>
    </source>
</evidence>
<dbReference type="InterPro" id="IPR023404">
    <property type="entry name" value="rSAM_horseshoe"/>
</dbReference>
<dbReference type="PROSITE" id="PS51918">
    <property type="entry name" value="RADICAL_SAM"/>
    <property type="match status" value="1"/>
</dbReference>
<keyword evidence="3" id="KW-0949">S-adenosyl-L-methionine</keyword>
<dbReference type="NCBIfam" id="TIGR01212">
    <property type="entry name" value="TIGR01212 family radical SAM protein"/>
    <property type="match status" value="1"/>
</dbReference>
<dbReference type="SUPFAM" id="SSF102114">
    <property type="entry name" value="Radical SAM enzymes"/>
    <property type="match status" value="1"/>
</dbReference>
<evidence type="ECO:0000259" key="7">
    <source>
        <dbReference type="PROSITE" id="PS51918"/>
    </source>
</evidence>
<name>A0ABY3T0I0_9GAMM</name>
<dbReference type="PANTHER" id="PTHR11135:SF1">
    <property type="entry name" value="PROTEIN YHCC"/>
    <property type="match status" value="1"/>
</dbReference>
<evidence type="ECO:0000313" key="8">
    <source>
        <dbReference type="EMBL" id="UJS24210.1"/>
    </source>
</evidence>
<dbReference type="SFLD" id="SFLDG01091">
    <property type="entry name" value="uncharacterized_CHP01210-like"/>
    <property type="match status" value="1"/>
</dbReference>
<comment type="cofactor">
    <cofactor evidence="1">
        <name>[4Fe-4S] cluster</name>
        <dbReference type="ChEBI" id="CHEBI:49883"/>
    </cofactor>
</comment>
<dbReference type="Pfam" id="PF16199">
    <property type="entry name" value="Radical_SAM_C"/>
    <property type="match status" value="1"/>
</dbReference>
<dbReference type="SMART" id="SM00729">
    <property type="entry name" value="Elp3"/>
    <property type="match status" value="1"/>
</dbReference>
<dbReference type="InterPro" id="IPR058240">
    <property type="entry name" value="rSAM_sf"/>
</dbReference>
<proteinExistence type="predicted"/>
<protein>
    <submittedName>
        <fullName evidence="8">TIGR01212 family radical SAM protein</fullName>
    </submittedName>
</protein>
<dbReference type="SFLD" id="SFLDS00029">
    <property type="entry name" value="Radical_SAM"/>
    <property type="match status" value="1"/>
</dbReference>
<reference evidence="8" key="1">
    <citation type="journal article" date="2022" name="Microorganisms">
        <title>Two New Species of Filamentous Sulfur Bacteria of the Genus Thiothrix, Thiothrix winogradskyi sp. nov. and 'Candidatus Thiothrix sulfatifontis' sp. nov.</title>
        <authorList>
            <person name="Ravin N.V."/>
            <person name="Rossetti S."/>
            <person name="Beletsky A.V."/>
            <person name="Kadnikov V.V."/>
            <person name="Rudenko T.S."/>
            <person name="Smolyakov D.D."/>
            <person name="Moskvitina M.I."/>
            <person name="Gureeva M.V."/>
            <person name="Mardanov A.V."/>
            <person name="Grabovich M.Y."/>
        </authorList>
    </citation>
    <scope>NUCLEOTIDE SEQUENCE</scope>
    <source>
        <strain evidence="8">CT3</strain>
    </source>
</reference>
<keyword evidence="2" id="KW-0004">4Fe-4S</keyword>
<dbReference type="Pfam" id="PF04055">
    <property type="entry name" value="Radical_SAM"/>
    <property type="match status" value="1"/>
</dbReference>
<dbReference type="InterPro" id="IPR039661">
    <property type="entry name" value="ELP3"/>
</dbReference>
<dbReference type="SFLD" id="SFLDG01086">
    <property type="entry name" value="elongater_protein-like"/>
    <property type="match status" value="1"/>
</dbReference>
<dbReference type="InterPro" id="IPR005911">
    <property type="entry name" value="YhcC-like"/>
</dbReference>
<accession>A0ABY3T0I0</accession>
<evidence type="ECO:0000256" key="3">
    <source>
        <dbReference type="ARBA" id="ARBA00022691"/>
    </source>
</evidence>
<dbReference type="InterPro" id="IPR007197">
    <property type="entry name" value="rSAM"/>
</dbReference>
<gene>
    <name evidence="8" type="ORF">L2Y54_20120</name>
</gene>
<evidence type="ECO:0000256" key="2">
    <source>
        <dbReference type="ARBA" id="ARBA00022485"/>
    </source>
</evidence>
<evidence type="ECO:0000256" key="5">
    <source>
        <dbReference type="ARBA" id="ARBA00023004"/>
    </source>
</evidence>
<dbReference type="EMBL" id="CP091244">
    <property type="protein sequence ID" value="UJS24210.1"/>
    <property type="molecule type" value="Genomic_DNA"/>
</dbReference>
<keyword evidence="9" id="KW-1185">Reference proteome</keyword>
<evidence type="ECO:0000256" key="6">
    <source>
        <dbReference type="ARBA" id="ARBA00023014"/>
    </source>
</evidence>
<dbReference type="InterPro" id="IPR032432">
    <property type="entry name" value="Radical_SAM_C"/>
</dbReference>
<feature type="domain" description="Radical SAM core" evidence="7">
    <location>
        <begin position="27"/>
        <end position="268"/>
    </location>
</feature>
<keyword evidence="6" id="KW-0411">Iron-sulfur</keyword>
<keyword evidence="4" id="KW-0479">Metal-binding</keyword>
<dbReference type="Proteomes" id="UP001054801">
    <property type="component" value="Chromosome"/>
</dbReference>
<dbReference type="PANTHER" id="PTHR11135">
    <property type="entry name" value="HISTONE ACETYLTRANSFERASE-RELATED"/>
    <property type="match status" value="1"/>
</dbReference>
<evidence type="ECO:0000256" key="1">
    <source>
        <dbReference type="ARBA" id="ARBA00001966"/>
    </source>
</evidence>
<dbReference type="InterPro" id="IPR006638">
    <property type="entry name" value="Elp3/MiaA/NifB-like_rSAM"/>
</dbReference>
<dbReference type="RefSeq" id="WP_236498560.1">
    <property type="nucleotide sequence ID" value="NZ_CP091244.1"/>
</dbReference>
<organism evidence="8 9">
    <name type="scientific">Thiothrix winogradskyi</name>
    <dbReference type="NCBI Taxonomy" id="96472"/>
    <lineage>
        <taxon>Bacteria</taxon>
        <taxon>Pseudomonadati</taxon>
        <taxon>Pseudomonadota</taxon>
        <taxon>Gammaproteobacteria</taxon>
        <taxon>Thiotrichales</taxon>
        <taxon>Thiotrichaceae</taxon>
        <taxon>Thiothrix</taxon>
    </lineage>
</organism>